<evidence type="ECO:0000313" key="10">
    <source>
        <dbReference type="EMBL" id="MEJ1088025.1"/>
    </source>
</evidence>
<evidence type="ECO:0000256" key="3">
    <source>
        <dbReference type="ARBA" id="ARBA00022597"/>
    </source>
</evidence>
<evidence type="ECO:0000313" key="11">
    <source>
        <dbReference type="Proteomes" id="UP001371224"/>
    </source>
</evidence>
<dbReference type="GO" id="GO:0005524">
    <property type="term" value="F:ATP binding"/>
    <property type="evidence" value="ECO:0007669"/>
    <property type="project" value="UniProtKB-KW"/>
</dbReference>
<sequence length="504" mass="54584">MVQNVIAVRGVSKAFAGVQALDDISLEIAPGEIHCLAGENGSGKSTLIKIISGVHAPDSGVVELGGEPFTKLNPRIAIAHGVQVIYQDFSVFPNLTVMENLALPAELSERRAFVSWRRMRKIAAEALAKINVDIDLDAIVGTLSVAQKQLIAIARALMSDARLIIMDEPTTALTKREVNALFAIILDLKSRGIATLFVSHKLEEVFEISEKFTIIRNGKHVITCLPEELDHKTFSFYMTGREFDDARFTPDLESSRPVLEVDALSAHGAFADVDLSLRAGEILGITGLLGSGRTELALSLFGALKTDAGEMRIEGAPVKLKTVRDAIAHRIGYVPEDRLTEGLFLERSISSNIIISEIDSFVSGLGALDQKKADAEAKRWVERLRIATPDPENAVNTLSGGNQQRIVLAKWLATNPRVLILNGPTVGVDIGSKHDIHRALRELAAEGLGVIIISDDIPEVLQNCNRVLVMNAGRIISEIDPETTGEAELAALMSEDTTTGKEED</sequence>
<evidence type="ECO:0000256" key="5">
    <source>
        <dbReference type="ARBA" id="ARBA00022741"/>
    </source>
</evidence>
<reference evidence="10 11" key="1">
    <citation type="submission" date="2024-02" db="EMBL/GenBank/DDBJ databases">
        <authorList>
            <person name="Saticioglu I.B."/>
        </authorList>
    </citation>
    <scope>NUCLEOTIDE SEQUENCE [LARGE SCALE GENOMIC DNA]</scope>
    <source>
        <strain evidence="10 11">Mu-80</strain>
    </source>
</reference>
<comment type="caution">
    <text evidence="10">The sequence shown here is derived from an EMBL/GenBank/DDBJ whole genome shotgun (WGS) entry which is preliminary data.</text>
</comment>
<dbReference type="PANTHER" id="PTHR43790">
    <property type="entry name" value="CARBOHYDRATE TRANSPORT ATP-BINDING PROTEIN MG119-RELATED"/>
    <property type="match status" value="1"/>
</dbReference>
<dbReference type="EMBL" id="JBBDGM010000005">
    <property type="protein sequence ID" value="MEJ1088025.1"/>
    <property type="molecule type" value="Genomic_DNA"/>
</dbReference>
<dbReference type="PANTHER" id="PTHR43790:SF1">
    <property type="entry name" value="XYLOSE IMPORT ATP-BINDING PROTEIN XYLG"/>
    <property type="match status" value="1"/>
</dbReference>
<dbReference type="RefSeq" id="WP_337331695.1">
    <property type="nucleotide sequence ID" value="NZ_JBBDGM010000005.1"/>
</dbReference>
<dbReference type="SUPFAM" id="SSF52540">
    <property type="entry name" value="P-loop containing nucleoside triphosphate hydrolases"/>
    <property type="match status" value="2"/>
</dbReference>
<keyword evidence="4" id="KW-0677">Repeat</keyword>
<dbReference type="CDD" id="cd03215">
    <property type="entry name" value="ABC_Carb_Monos_II"/>
    <property type="match status" value="1"/>
</dbReference>
<dbReference type="PROSITE" id="PS00211">
    <property type="entry name" value="ABC_TRANSPORTER_1"/>
    <property type="match status" value="1"/>
</dbReference>
<dbReference type="InterPro" id="IPR017871">
    <property type="entry name" value="ABC_transporter-like_CS"/>
</dbReference>
<dbReference type="InterPro" id="IPR027417">
    <property type="entry name" value="P-loop_NTPase"/>
</dbReference>
<dbReference type="InterPro" id="IPR003593">
    <property type="entry name" value="AAA+_ATPase"/>
</dbReference>
<dbReference type="Proteomes" id="UP001371224">
    <property type="component" value="Unassembled WGS sequence"/>
</dbReference>
<feature type="domain" description="ABC transporter" evidence="9">
    <location>
        <begin position="6"/>
        <end position="242"/>
    </location>
</feature>
<dbReference type="Gene3D" id="3.40.50.300">
    <property type="entry name" value="P-loop containing nucleotide triphosphate hydrolases"/>
    <property type="match status" value="2"/>
</dbReference>
<evidence type="ECO:0000256" key="4">
    <source>
        <dbReference type="ARBA" id="ARBA00022737"/>
    </source>
</evidence>
<evidence type="ECO:0000256" key="8">
    <source>
        <dbReference type="ARBA" id="ARBA00023136"/>
    </source>
</evidence>
<keyword evidence="5" id="KW-0547">Nucleotide-binding</keyword>
<evidence type="ECO:0000259" key="9">
    <source>
        <dbReference type="PROSITE" id="PS50893"/>
    </source>
</evidence>
<name>A0ABU8L9M9_9MICO</name>
<accession>A0ABU8L9M9</accession>
<organism evidence="10 11">
    <name type="scientific">Microbacterium bandirmense</name>
    <dbReference type="NCBI Taxonomy" id="3122050"/>
    <lineage>
        <taxon>Bacteria</taxon>
        <taxon>Bacillati</taxon>
        <taxon>Actinomycetota</taxon>
        <taxon>Actinomycetes</taxon>
        <taxon>Micrococcales</taxon>
        <taxon>Microbacteriaceae</taxon>
        <taxon>Microbacterium</taxon>
    </lineage>
</organism>
<keyword evidence="6 10" id="KW-0067">ATP-binding</keyword>
<dbReference type="SMART" id="SM00382">
    <property type="entry name" value="AAA"/>
    <property type="match status" value="2"/>
</dbReference>
<dbReference type="InterPro" id="IPR003439">
    <property type="entry name" value="ABC_transporter-like_ATP-bd"/>
</dbReference>
<dbReference type="CDD" id="cd03216">
    <property type="entry name" value="ABC_Carb_Monos_I"/>
    <property type="match status" value="1"/>
</dbReference>
<evidence type="ECO:0000256" key="6">
    <source>
        <dbReference type="ARBA" id="ARBA00022840"/>
    </source>
</evidence>
<keyword evidence="8" id="KW-0472">Membrane</keyword>
<gene>
    <name evidence="10" type="ORF">WDU99_06810</name>
</gene>
<dbReference type="InterPro" id="IPR050107">
    <property type="entry name" value="ABC_carbohydrate_import_ATPase"/>
</dbReference>
<keyword evidence="7" id="KW-1278">Translocase</keyword>
<dbReference type="Pfam" id="PF00005">
    <property type="entry name" value="ABC_tran"/>
    <property type="match status" value="2"/>
</dbReference>
<keyword evidence="3" id="KW-0762">Sugar transport</keyword>
<protein>
    <submittedName>
        <fullName evidence="10">Sugar ABC transporter ATP-binding protein</fullName>
    </submittedName>
</protein>
<evidence type="ECO:0000256" key="7">
    <source>
        <dbReference type="ARBA" id="ARBA00022967"/>
    </source>
</evidence>
<feature type="domain" description="ABC transporter" evidence="9">
    <location>
        <begin position="241"/>
        <end position="497"/>
    </location>
</feature>
<dbReference type="PROSITE" id="PS50893">
    <property type="entry name" value="ABC_TRANSPORTER_2"/>
    <property type="match status" value="2"/>
</dbReference>
<proteinExistence type="predicted"/>
<evidence type="ECO:0000256" key="1">
    <source>
        <dbReference type="ARBA" id="ARBA00022448"/>
    </source>
</evidence>
<keyword evidence="1" id="KW-0813">Transport</keyword>
<keyword evidence="2" id="KW-1003">Cell membrane</keyword>
<evidence type="ECO:0000256" key="2">
    <source>
        <dbReference type="ARBA" id="ARBA00022475"/>
    </source>
</evidence>
<keyword evidence="11" id="KW-1185">Reference proteome</keyword>